<dbReference type="RefSeq" id="WP_284379713.1">
    <property type="nucleotide sequence ID" value="NZ_BSNM01000006.1"/>
</dbReference>
<dbReference type="InterPro" id="IPR036663">
    <property type="entry name" value="Fumarylacetoacetase_C_sf"/>
</dbReference>
<dbReference type="SUPFAM" id="SSF56529">
    <property type="entry name" value="FAH"/>
    <property type="match status" value="1"/>
</dbReference>
<name>A0AA37S7M0_9GAMM</name>
<dbReference type="Gene3D" id="3.90.850.10">
    <property type="entry name" value="Fumarylacetoacetase-like, C-terminal domain"/>
    <property type="match status" value="1"/>
</dbReference>
<organism evidence="3 4">
    <name type="scientific">Litoribrevibacter albus</name>
    <dbReference type="NCBI Taxonomy" id="1473156"/>
    <lineage>
        <taxon>Bacteria</taxon>
        <taxon>Pseudomonadati</taxon>
        <taxon>Pseudomonadota</taxon>
        <taxon>Gammaproteobacteria</taxon>
        <taxon>Oceanospirillales</taxon>
        <taxon>Oceanospirillaceae</taxon>
        <taxon>Litoribrevibacter</taxon>
    </lineage>
</organism>
<comment type="caution">
    <text evidence="3">The sequence shown here is derived from an EMBL/GenBank/DDBJ whole genome shotgun (WGS) entry which is preliminary data.</text>
</comment>
<gene>
    <name evidence="3" type="ORF">GCM10007876_10850</name>
</gene>
<reference evidence="3" key="1">
    <citation type="journal article" date="2014" name="Int. J. Syst. Evol. Microbiol.">
        <title>Complete genome sequence of Corynebacterium casei LMG S-19264T (=DSM 44701T), isolated from a smear-ripened cheese.</title>
        <authorList>
            <consortium name="US DOE Joint Genome Institute (JGI-PGF)"/>
            <person name="Walter F."/>
            <person name="Albersmeier A."/>
            <person name="Kalinowski J."/>
            <person name="Ruckert C."/>
        </authorList>
    </citation>
    <scope>NUCLEOTIDE SEQUENCE</scope>
    <source>
        <strain evidence="3">NBRC 110071</strain>
    </source>
</reference>
<proteinExistence type="predicted"/>
<evidence type="ECO:0000259" key="2">
    <source>
        <dbReference type="Pfam" id="PF01557"/>
    </source>
</evidence>
<evidence type="ECO:0000313" key="4">
    <source>
        <dbReference type="Proteomes" id="UP001161389"/>
    </source>
</evidence>
<dbReference type="GO" id="GO:0018773">
    <property type="term" value="F:acetylpyruvate hydrolase activity"/>
    <property type="evidence" value="ECO:0007669"/>
    <property type="project" value="TreeGrafter"/>
</dbReference>
<dbReference type="AlphaFoldDB" id="A0AA37S7M0"/>
<feature type="domain" description="Fumarylacetoacetase-like C-terminal" evidence="2">
    <location>
        <begin position="25"/>
        <end position="221"/>
    </location>
</feature>
<dbReference type="PANTHER" id="PTHR11820:SF7">
    <property type="entry name" value="ACYLPYRUVASE FAHD1, MITOCHONDRIAL"/>
    <property type="match status" value="1"/>
</dbReference>
<keyword evidence="4" id="KW-1185">Reference proteome</keyword>
<reference evidence="3" key="2">
    <citation type="submission" date="2023-01" db="EMBL/GenBank/DDBJ databases">
        <title>Draft genome sequence of Litoribrevibacter albus strain NBRC 110071.</title>
        <authorList>
            <person name="Sun Q."/>
            <person name="Mori K."/>
        </authorList>
    </citation>
    <scope>NUCLEOTIDE SEQUENCE</scope>
    <source>
        <strain evidence="3">NBRC 110071</strain>
    </source>
</reference>
<evidence type="ECO:0000256" key="1">
    <source>
        <dbReference type="ARBA" id="ARBA00022723"/>
    </source>
</evidence>
<dbReference type="GO" id="GO:0046872">
    <property type="term" value="F:metal ion binding"/>
    <property type="evidence" value="ECO:0007669"/>
    <property type="project" value="UniProtKB-KW"/>
</dbReference>
<dbReference type="Pfam" id="PF01557">
    <property type="entry name" value="FAA_hydrolase"/>
    <property type="match status" value="1"/>
</dbReference>
<dbReference type="PANTHER" id="PTHR11820">
    <property type="entry name" value="ACYLPYRUVASE"/>
    <property type="match status" value="1"/>
</dbReference>
<dbReference type="NCBIfam" id="NF007967">
    <property type="entry name" value="PRK10691.1"/>
    <property type="match status" value="1"/>
</dbReference>
<protein>
    <recommendedName>
        <fullName evidence="2">Fumarylacetoacetase-like C-terminal domain-containing protein</fullName>
    </recommendedName>
</protein>
<evidence type="ECO:0000313" key="3">
    <source>
        <dbReference type="EMBL" id="GLQ30607.1"/>
    </source>
</evidence>
<dbReference type="Proteomes" id="UP001161389">
    <property type="component" value="Unassembled WGS sequence"/>
</dbReference>
<sequence length="231" mass="24995">MSKTQRVAYKHQWQGGEEIPLPVGKVVCVGRNYAEHAKELNNPIPTEPLLFMKPATSLVDFSQPVKVPQGFGEVHYETEIAILIGEPIIAQDGELPSLADCEKAILGVAGALDLTLRDLQSQLKEKGQPWEKAKAFDGSCPIGGFVKPSELSDLSDLDVSLDIDGNRVQSGNSSDMLTPILQLLRYTSQFFSLMPGDVVLTGTPKGVGQILPGQTLSLSLDQTFTFQSVTV</sequence>
<dbReference type="EMBL" id="BSNM01000006">
    <property type="protein sequence ID" value="GLQ30607.1"/>
    <property type="molecule type" value="Genomic_DNA"/>
</dbReference>
<accession>A0AA37S7M0</accession>
<keyword evidence="1" id="KW-0479">Metal-binding</keyword>
<dbReference type="InterPro" id="IPR011234">
    <property type="entry name" value="Fumarylacetoacetase-like_C"/>
</dbReference>